<dbReference type="HOGENOM" id="CLU_038732_1_1_0"/>
<dbReference type="RefSeq" id="WP_013537664.1">
    <property type="nucleotide sequence ID" value="NC_014926.1"/>
</dbReference>
<dbReference type="InterPro" id="IPR017569">
    <property type="entry name" value="Enoyl_ACP_red-II_put"/>
</dbReference>
<dbReference type="CDD" id="cd04730">
    <property type="entry name" value="NPD_like"/>
    <property type="match status" value="1"/>
</dbReference>
<dbReference type="PANTHER" id="PTHR32332:SF20">
    <property type="entry name" value="2-NITROPROPANE DIOXYGENASE-LIKE PROTEIN"/>
    <property type="match status" value="1"/>
</dbReference>
<evidence type="ECO:0000313" key="4">
    <source>
        <dbReference type="EMBL" id="ADU96878.1"/>
    </source>
</evidence>
<evidence type="ECO:0000256" key="3">
    <source>
        <dbReference type="ARBA" id="ARBA00023002"/>
    </source>
</evidence>
<name>E8T1Y3_THEA1</name>
<dbReference type="KEGG" id="tam:Theam_0911"/>
<dbReference type="eggNOG" id="COG2070">
    <property type="taxonomic scope" value="Bacteria"/>
</dbReference>
<dbReference type="OrthoDB" id="9778912at2"/>
<dbReference type="Proteomes" id="UP000006362">
    <property type="component" value="Chromosome"/>
</dbReference>
<evidence type="ECO:0000256" key="1">
    <source>
        <dbReference type="ARBA" id="ARBA00022630"/>
    </source>
</evidence>
<proteinExistence type="predicted"/>
<dbReference type="Gene3D" id="3.20.20.70">
    <property type="entry name" value="Aldolase class I"/>
    <property type="match status" value="1"/>
</dbReference>
<dbReference type="STRING" id="648996.Theam_0911"/>
<dbReference type="AlphaFoldDB" id="E8T1Y3"/>
<organism evidence="4 5">
    <name type="scientific">Thermovibrio ammonificans (strain DSM 15698 / JCM 12110 / HB-1)</name>
    <dbReference type="NCBI Taxonomy" id="648996"/>
    <lineage>
        <taxon>Bacteria</taxon>
        <taxon>Pseudomonadati</taxon>
        <taxon>Aquificota</taxon>
        <taxon>Aquificia</taxon>
        <taxon>Desulfurobacteriales</taxon>
        <taxon>Desulfurobacteriaceae</taxon>
        <taxon>Thermovibrio</taxon>
    </lineage>
</organism>
<evidence type="ECO:0000256" key="2">
    <source>
        <dbReference type="ARBA" id="ARBA00022643"/>
    </source>
</evidence>
<accession>E8T1Y3</accession>
<protein>
    <submittedName>
        <fullName evidence="4">Enoyl-(Acyl-carrier-protein) reductase II</fullName>
    </submittedName>
</protein>
<gene>
    <name evidence="4" type="ordered locus">Theam_0911</name>
</gene>
<dbReference type="Pfam" id="PF03060">
    <property type="entry name" value="NMO"/>
    <property type="match status" value="2"/>
</dbReference>
<dbReference type="SUPFAM" id="SSF51412">
    <property type="entry name" value="Inosine monophosphate dehydrogenase (IMPDH)"/>
    <property type="match status" value="1"/>
</dbReference>
<keyword evidence="3" id="KW-0560">Oxidoreductase</keyword>
<keyword evidence="5" id="KW-1185">Reference proteome</keyword>
<keyword evidence="2" id="KW-0288">FMN</keyword>
<keyword evidence="1" id="KW-0285">Flavoprotein</keyword>
<dbReference type="EMBL" id="CP002444">
    <property type="protein sequence ID" value="ADU96878.1"/>
    <property type="molecule type" value="Genomic_DNA"/>
</dbReference>
<reference evidence="4" key="1">
    <citation type="submission" date="2011-01" db="EMBL/GenBank/DDBJ databases">
        <title>Complete sequence of chromosome of Thermovibrio ammonificans HB-1.</title>
        <authorList>
            <consortium name="US DOE Joint Genome Institute"/>
            <person name="Lucas S."/>
            <person name="Copeland A."/>
            <person name="Lapidus A."/>
            <person name="Cheng J.-F."/>
            <person name="Goodwin L."/>
            <person name="Pitluck S."/>
            <person name="Davenport K."/>
            <person name="Detter J.C."/>
            <person name="Han C."/>
            <person name="Tapia R."/>
            <person name="Land M."/>
            <person name="Hauser L."/>
            <person name="Kyrpides N."/>
            <person name="Ivanova N."/>
            <person name="Ovchinnikova G."/>
            <person name="Vetriani C."/>
            <person name="Woyke T."/>
        </authorList>
    </citation>
    <scope>NUCLEOTIDE SEQUENCE [LARGE SCALE GENOMIC DNA]</scope>
    <source>
        <strain evidence="4">HB-1</strain>
    </source>
</reference>
<dbReference type="GO" id="GO:0018580">
    <property type="term" value="F:nitronate monooxygenase activity"/>
    <property type="evidence" value="ECO:0007669"/>
    <property type="project" value="InterPro"/>
</dbReference>
<dbReference type="InterPro" id="IPR013785">
    <property type="entry name" value="Aldolase_TIM"/>
</dbReference>
<dbReference type="NCBIfam" id="TIGR03151">
    <property type="entry name" value="enACPred_II"/>
    <property type="match status" value="1"/>
</dbReference>
<dbReference type="InterPro" id="IPR004136">
    <property type="entry name" value="NMO"/>
</dbReference>
<dbReference type="PANTHER" id="PTHR32332">
    <property type="entry name" value="2-NITROPROPANE DIOXYGENASE"/>
    <property type="match status" value="1"/>
</dbReference>
<evidence type="ECO:0000313" key="5">
    <source>
        <dbReference type="Proteomes" id="UP000006362"/>
    </source>
</evidence>
<sequence length="321" mass="34212">MLKTRICEILGIEYPILQGGMAWIADAELAAAVSNAGGLGIIAGGSRSAEELRQEIRKCKELTDKPFGVNVMLMMPNAEEIIQVCLDEEVPVVTTGAGNPGKYIPAFKEKGIKVIPVVASDALAKRMERVGVDAVVAEGMEAGGHIGKLTTMALIPSIVKAVKIPVIAAGGIALGEQAAAAFALGAEGVQVGTRFLAAKECNVHPKYKEKILKARFNQVTVTGITTGHPVRLLENKLTKKFAELEFSGAPKEQLEELGRGRLRLAAEQGDVEWGSVMAGQVVGYVNKEESAAEIIKDIMEGAERRLRELCGRFFGCNGSEE</sequence>